<organism evidence="3 4">
    <name type="scientific">Listeria grandensis</name>
    <dbReference type="NCBI Taxonomy" id="1494963"/>
    <lineage>
        <taxon>Bacteria</taxon>
        <taxon>Bacillati</taxon>
        <taxon>Bacillota</taxon>
        <taxon>Bacilli</taxon>
        <taxon>Bacillales</taxon>
        <taxon>Listeriaceae</taxon>
        <taxon>Listeria</taxon>
    </lineage>
</organism>
<proteinExistence type="predicted"/>
<feature type="region of interest" description="Disordered" evidence="1">
    <location>
        <begin position="1"/>
        <end position="20"/>
    </location>
</feature>
<dbReference type="AlphaFoldDB" id="A0A7X0Y1U0"/>
<sequence>MAEKAKKKEDESVVASQSELKHTVRAGEKLNKIATDNHVTIGHLIALNELSTMVLEEGQVVYIQQ</sequence>
<dbReference type="Proteomes" id="UP000535908">
    <property type="component" value="Unassembled WGS sequence"/>
</dbReference>
<dbReference type="InterPro" id="IPR036779">
    <property type="entry name" value="LysM_dom_sf"/>
</dbReference>
<dbReference type="CDD" id="cd00118">
    <property type="entry name" value="LysM"/>
    <property type="match status" value="1"/>
</dbReference>
<evidence type="ECO:0000313" key="4">
    <source>
        <dbReference type="Proteomes" id="UP000535908"/>
    </source>
</evidence>
<dbReference type="PROSITE" id="PS51782">
    <property type="entry name" value="LYSM"/>
    <property type="match status" value="1"/>
</dbReference>
<dbReference type="SUPFAM" id="SSF54106">
    <property type="entry name" value="LysM domain"/>
    <property type="match status" value="1"/>
</dbReference>
<reference evidence="3 4" key="1">
    <citation type="submission" date="2020-03" db="EMBL/GenBank/DDBJ databases">
        <title>Soil Listeria distribution.</title>
        <authorList>
            <person name="Liao J."/>
            <person name="Wiedmann M."/>
        </authorList>
    </citation>
    <scope>NUCLEOTIDE SEQUENCE [LARGE SCALE GENOMIC DNA]</scope>
    <source>
        <strain evidence="3 4">FSL L7-0741</strain>
    </source>
</reference>
<gene>
    <name evidence="3" type="ORF">HCA69_02210</name>
</gene>
<evidence type="ECO:0000313" key="3">
    <source>
        <dbReference type="EMBL" id="MBC1935163.1"/>
    </source>
</evidence>
<accession>A0A7X0Y1U0</accession>
<dbReference type="Pfam" id="PF01476">
    <property type="entry name" value="LysM"/>
    <property type="match status" value="1"/>
</dbReference>
<evidence type="ECO:0000259" key="2">
    <source>
        <dbReference type="PROSITE" id="PS51782"/>
    </source>
</evidence>
<protein>
    <submittedName>
        <fullName evidence="3">LysM peptidoglycan-binding domain-containing protein</fullName>
    </submittedName>
</protein>
<feature type="domain" description="LysM" evidence="2">
    <location>
        <begin position="20"/>
        <end position="63"/>
    </location>
</feature>
<comment type="caution">
    <text evidence="3">The sequence shown here is derived from an EMBL/GenBank/DDBJ whole genome shotgun (WGS) entry which is preliminary data.</text>
</comment>
<dbReference type="EMBL" id="JAARWN010000001">
    <property type="protein sequence ID" value="MBC1935163.1"/>
    <property type="molecule type" value="Genomic_DNA"/>
</dbReference>
<feature type="compositionally biased region" description="Basic and acidic residues" evidence="1">
    <location>
        <begin position="1"/>
        <end position="11"/>
    </location>
</feature>
<name>A0A7X0Y1U0_9LIST</name>
<evidence type="ECO:0000256" key="1">
    <source>
        <dbReference type="SAM" id="MobiDB-lite"/>
    </source>
</evidence>
<dbReference type="Gene3D" id="3.10.350.10">
    <property type="entry name" value="LysM domain"/>
    <property type="match status" value="1"/>
</dbReference>
<dbReference type="InterPro" id="IPR018392">
    <property type="entry name" value="LysM"/>
</dbReference>
<dbReference type="RefSeq" id="WP_185525346.1">
    <property type="nucleotide sequence ID" value="NZ_JAARWN010000001.1"/>
</dbReference>